<dbReference type="AlphaFoldDB" id="X0U6U5"/>
<dbReference type="Pfam" id="PF07589">
    <property type="entry name" value="PEP-CTERM"/>
    <property type="match status" value="1"/>
</dbReference>
<protein>
    <recommendedName>
        <fullName evidence="1">Ice-binding protein C-terminal domain-containing protein</fullName>
    </recommendedName>
</protein>
<dbReference type="EMBL" id="BARS01018489">
    <property type="protein sequence ID" value="GAF95046.1"/>
    <property type="molecule type" value="Genomic_DNA"/>
</dbReference>
<accession>X0U6U5</accession>
<gene>
    <name evidence="2" type="ORF">S01H1_30077</name>
</gene>
<comment type="caution">
    <text evidence="2">The sequence shown here is derived from an EMBL/GenBank/DDBJ whole genome shotgun (WGS) entry which is preliminary data.</text>
</comment>
<organism evidence="2">
    <name type="scientific">marine sediment metagenome</name>
    <dbReference type="NCBI Taxonomy" id="412755"/>
    <lineage>
        <taxon>unclassified sequences</taxon>
        <taxon>metagenomes</taxon>
        <taxon>ecological metagenomes</taxon>
    </lineage>
</organism>
<name>X0U6U5_9ZZZZ</name>
<dbReference type="InterPro" id="IPR013424">
    <property type="entry name" value="Ice-binding_C"/>
</dbReference>
<feature type="domain" description="Ice-binding protein C-terminal" evidence="1">
    <location>
        <begin position="92"/>
        <end position="112"/>
    </location>
</feature>
<feature type="non-terminal residue" evidence="2">
    <location>
        <position position="1"/>
    </location>
</feature>
<proteinExistence type="predicted"/>
<reference evidence="2" key="1">
    <citation type="journal article" date="2014" name="Front. Microbiol.">
        <title>High frequency of phylogenetically diverse reductive dehalogenase-homologous genes in deep subseafloor sedimentary metagenomes.</title>
        <authorList>
            <person name="Kawai M."/>
            <person name="Futagami T."/>
            <person name="Toyoda A."/>
            <person name="Takaki Y."/>
            <person name="Nishi S."/>
            <person name="Hori S."/>
            <person name="Arai W."/>
            <person name="Tsubouchi T."/>
            <person name="Morono Y."/>
            <person name="Uchiyama I."/>
            <person name="Ito T."/>
            <person name="Fujiyama A."/>
            <person name="Inagaki F."/>
            <person name="Takami H."/>
        </authorList>
    </citation>
    <scope>NUCLEOTIDE SEQUENCE</scope>
    <source>
        <strain evidence="2">Expedition CK06-06</strain>
    </source>
</reference>
<evidence type="ECO:0000259" key="1">
    <source>
        <dbReference type="Pfam" id="PF07589"/>
    </source>
</evidence>
<sequence length="114" mass="12130">VNNNYSLGNSGTLVSEIYANGISLIDVTGSASLYGTWDIVDPGSAPLGTFNVIEADGGIDNYIDTVNLPNTTDWSWGITDTTGTDTLWVQHVPEPGAFLLLGLGGFALRQRRKV</sequence>
<evidence type="ECO:0000313" key="2">
    <source>
        <dbReference type="EMBL" id="GAF95046.1"/>
    </source>
</evidence>
<dbReference type="NCBIfam" id="TIGR02595">
    <property type="entry name" value="PEP_CTERM"/>
    <property type="match status" value="1"/>
</dbReference>